<keyword evidence="2" id="KW-1185">Reference proteome</keyword>
<sequence length="119" mass="13905">MEKFYVQMSAKRLSQRLWEQLATTWLRYNCSREQQAYLISTNETFGEMGETVKCNNTQINRSIFSVDGDGVTLEGFLAGAIPGWHLDNMSYKSEFDCNRHIKRLNRTSRRQHKVVCVYA</sequence>
<name>A0A0B1S7A8_OESDE</name>
<protein>
    <submittedName>
        <fullName evidence="1">Uncharacterized protein</fullName>
    </submittedName>
</protein>
<evidence type="ECO:0000313" key="1">
    <source>
        <dbReference type="EMBL" id="KHJ79412.1"/>
    </source>
</evidence>
<reference evidence="1 2" key="1">
    <citation type="submission" date="2014-03" db="EMBL/GenBank/DDBJ databases">
        <title>Draft genome of the hookworm Oesophagostomum dentatum.</title>
        <authorList>
            <person name="Mitreva M."/>
        </authorList>
    </citation>
    <scope>NUCLEOTIDE SEQUENCE [LARGE SCALE GENOMIC DNA]</scope>
    <source>
        <strain evidence="1 2">OD-Hann</strain>
    </source>
</reference>
<dbReference type="Proteomes" id="UP000053660">
    <property type="component" value="Unassembled WGS sequence"/>
</dbReference>
<dbReference type="InterPro" id="IPR035109">
    <property type="entry name" value="ASPR"/>
</dbReference>
<dbReference type="AlphaFoldDB" id="A0A0B1S7A8"/>
<dbReference type="Pfam" id="PF17641">
    <property type="entry name" value="ASPRs"/>
    <property type="match status" value="1"/>
</dbReference>
<proteinExistence type="predicted"/>
<dbReference type="EMBL" id="KN605138">
    <property type="protein sequence ID" value="KHJ79412.1"/>
    <property type="molecule type" value="Genomic_DNA"/>
</dbReference>
<evidence type="ECO:0000313" key="2">
    <source>
        <dbReference type="Proteomes" id="UP000053660"/>
    </source>
</evidence>
<organism evidence="1 2">
    <name type="scientific">Oesophagostomum dentatum</name>
    <name type="common">Nodular worm</name>
    <dbReference type="NCBI Taxonomy" id="61180"/>
    <lineage>
        <taxon>Eukaryota</taxon>
        <taxon>Metazoa</taxon>
        <taxon>Ecdysozoa</taxon>
        <taxon>Nematoda</taxon>
        <taxon>Chromadorea</taxon>
        <taxon>Rhabditida</taxon>
        <taxon>Rhabditina</taxon>
        <taxon>Rhabditomorpha</taxon>
        <taxon>Strongyloidea</taxon>
        <taxon>Strongylidae</taxon>
        <taxon>Oesophagostomum</taxon>
    </lineage>
</organism>
<accession>A0A0B1S7A8</accession>
<gene>
    <name evidence="1" type="ORF">OESDEN_20942</name>
</gene>